<keyword evidence="1 2" id="KW-0597">Phosphoprotein</keyword>
<name>A0A5D9C904_9SPHN</name>
<dbReference type="PROSITE" id="PS50110">
    <property type="entry name" value="RESPONSE_REGULATORY"/>
    <property type="match status" value="1"/>
</dbReference>
<organism evidence="4 5">
    <name type="scientific">Sphingomonas montanisoli</name>
    <dbReference type="NCBI Taxonomy" id="2606412"/>
    <lineage>
        <taxon>Bacteria</taxon>
        <taxon>Pseudomonadati</taxon>
        <taxon>Pseudomonadota</taxon>
        <taxon>Alphaproteobacteria</taxon>
        <taxon>Sphingomonadales</taxon>
        <taxon>Sphingomonadaceae</taxon>
        <taxon>Sphingomonas</taxon>
    </lineage>
</organism>
<dbReference type="GO" id="GO:0000160">
    <property type="term" value="P:phosphorelay signal transduction system"/>
    <property type="evidence" value="ECO:0007669"/>
    <property type="project" value="InterPro"/>
</dbReference>
<feature type="domain" description="Response regulatory" evidence="3">
    <location>
        <begin position="1"/>
        <end position="102"/>
    </location>
</feature>
<dbReference type="PANTHER" id="PTHR44591">
    <property type="entry name" value="STRESS RESPONSE REGULATOR PROTEIN 1"/>
    <property type="match status" value="1"/>
</dbReference>
<dbReference type="Proteomes" id="UP000322077">
    <property type="component" value="Unassembled WGS sequence"/>
</dbReference>
<evidence type="ECO:0000313" key="5">
    <source>
        <dbReference type="Proteomes" id="UP000322077"/>
    </source>
</evidence>
<dbReference type="SMART" id="SM00448">
    <property type="entry name" value="REC"/>
    <property type="match status" value="1"/>
</dbReference>
<dbReference type="Pfam" id="PF00072">
    <property type="entry name" value="Response_reg"/>
    <property type="match status" value="1"/>
</dbReference>
<dbReference type="AlphaFoldDB" id="A0A5D9C904"/>
<evidence type="ECO:0000313" key="4">
    <source>
        <dbReference type="EMBL" id="TZG26531.1"/>
    </source>
</evidence>
<dbReference type="InterPro" id="IPR011006">
    <property type="entry name" value="CheY-like_superfamily"/>
</dbReference>
<keyword evidence="5" id="KW-1185">Reference proteome</keyword>
<dbReference type="EMBL" id="VTOU01000003">
    <property type="protein sequence ID" value="TZG26531.1"/>
    <property type="molecule type" value="Genomic_DNA"/>
</dbReference>
<dbReference type="Gene3D" id="3.40.50.2300">
    <property type="match status" value="1"/>
</dbReference>
<dbReference type="SUPFAM" id="SSF52172">
    <property type="entry name" value="CheY-like"/>
    <property type="match status" value="1"/>
</dbReference>
<dbReference type="InterPro" id="IPR001789">
    <property type="entry name" value="Sig_transdc_resp-reg_receiver"/>
</dbReference>
<evidence type="ECO:0000256" key="1">
    <source>
        <dbReference type="ARBA" id="ARBA00022553"/>
    </source>
</evidence>
<feature type="modified residue" description="4-aspartylphosphate" evidence="2">
    <location>
        <position position="39"/>
    </location>
</feature>
<dbReference type="PANTHER" id="PTHR44591:SF3">
    <property type="entry name" value="RESPONSE REGULATORY DOMAIN-CONTAINING PROTEIN"/>
    <property type="match status" value="1"/>
</dbReference>
<proteinExistence type="predicted"/>
<comment type="caution">
    <text evidence="4">The sequence shown here is derived from an EMBL/GenBank/DDBJ whole genome shotgun (WGS) entry which is preliminary data.</text>
</comment>
<reference evidence="4 5" key="1">
    <citation type="submission" date="2019-08" db="EMBL/GenBank/DDBJ databases">
        <authorList>
            <person name="Wang G."/>
            <person name="Xu Z."/>
        </authorList>
    </citation>
    <scope>NUCLEOTIDE SEQUENCE [LARGE SCALE GENOMIC DNA]</scope>
    <source>
        <strain evidence="4 5">ZX</strain>
    </source>
</reference>
<dbReference type="InterPro" id="IPR050595">
    <property type="entry name" value="Bact_response_regulator"/>
</dbReference>
<sequence length="106" mass="11877">MHGVDILEDAGFTVLEAETADEAITLLQGQEDVHLLFSDIDMPGSMNGLELAQLVRDRWPKVRLLLTSGHHHIEEEALPEHGRFVRKPWTRERLIATIQATLDSGA</sequence>
<evidence type="ECO:0000259" key="3">
    <source>
        <dbReference type="PROSITE" id="PS50110"/>
    </source>
</evidence>
<accession>A0A5D9C904</accession>
<gene>
    <name evidence="4" type="ORF">FYJ91_11980</name>
</gene>
<evidence type="ECO:0000256" key="2">
    <source>
        <dbReference type="PROSITE-ProRule" id="PRU00169"/>
    </source>
</evidence>
<protein>
    <submittedName>
        <fullName evidence="4">Response regulator</fullName>
    </submittedName>
</protein>